<reference evidence="1 2" key="1">
    <citation type="submission" date="2024-07" db="EMBL/GenBank/DDBJ databases">
        <authorList>
            <person name="Dulla G.F.J."/>
            <person name="Delorm J.G."/>
        </authorList>
    </citation>
    <scope>NUCLEOTIDE SEQUENCE [LARGE SCALE GENOMIC DNA]</scope>
    <source>
        <strain evidence="1 2">JGD 233</strain>
    </source>
</reference>
<proteinExistence type="predicted"/>
<evidence type="ECO:0008006" key="3">
    <source>
        <dbReference type="Google" id="ProtNLM"/>
    </source>
</evidence>
<evidence type="ECO:0000313" key="2">
    <source>
        <dbReference type="Proteomes" id="UP001554567"/>
    </source>
</evidence>
<keyword evidence="2" id="KW-1185">Reference proteome</keyword>
<gene>
    <name evidence="1" type="ORF">ABW286_11685</name>
</gene>
<comment type="caution">
    <text evidence="1">The sequence shown here is derived from an EMBL/GenBank/DDBJ whole genome shotgun (WGS) entry which is preliminary data.</text>
</comment>
<sequence length="108" mass="11707">MAGVKSVDHSKIMSASEVAKHLLNNCKTLALYESFMFGSSLLGIGCDYDILIIGPSGDALHKLKGEMKYAGAELPLDILYMLPNEAEETQFVKKQKCVSLALLASQGR</sequence>
<name>A0ABV3N1Z6_9GAMM</name>
<dbReference type="RefSeq" id="WP_367167567.1">
    <property type="nucleotide sequence ID" value="NZ_JBFKZN010000005.1"/>
</dbReference>
<dbReference type="EMBL" id="JBFKZN010000005">
    <property type="protein sequence ID" value="MEW5289837.1"/>
    <property type="molecule type" value="Genomic_DNA"/>
</dbReference>
<accession>A0ABV3N1Z6</accession>
<evidence type="ECO:0000313" key="1">
    <source>
        <dbReference type="EMBL" id="MEW5289837.1"/>
    </source>
</evidence>
<protein>
    <recommendedName>
        <fullName evidence="3">Polymerase nucleotidyl transferase domain-containing protein</fullName>
    </recommendedName>
</protein>
<dbReference type="Proteomes" id="UP001554567">
    <property type="component" value="Unassembled WGS sequence"/>
</dbReference>
<organism evidence="1 2">
    <name type="scientific">Erwinia papayae</name>
    <dbReference type="NCBI Taxonomy" id="206499"/>
    <lineage>
        <taxon>Bacteria</taxon>
        <taxon>Pseudomonadati</taxon>
        <taxon>Pseudomonadota</taxon>
        <taxon>Gammaproteobacteria</taxon>
        <taxon>Enterobacterales</taxon>
        <taxon>Erwiniaceae</taxon>
        <taxon>Erwinia</taxon>
    </lineage>
</organism>